<dbReference type="GO" id="GO:0005737">
    <property type="term" value="C:cytoplasm"/>
    <property type="evidence" value="ECO:0007669"/>
    <property type="project" value="UniProtKB-SubCell"/>
</dbReference>
<dbReference type="InterPro" id="IPR027417">
    <property type="entry name" value="P-loop_NTPase"/>
</dbReference>
<comment type="catalytic activity">
    <reaction evidence="5 7">
        <text>AMP + ATP = 2 ADP</text>
        <dbReference type="Rhea" id="RHEA:12973"/>
        <dbReference type="ChEBI" id="CHEBI:30616"/>
        <dbReference type="ChEBI" id="CHEBI:456215"/>
        <dbReference type="ChEBI" id="CHEBI:456216"/>
        <dbReference type="EC" id="2.7.4.3"/>
    </reaction>
</comment>
<evidence type="ECO:0000256" key="4">
    <source>
        <dbReference type="ARBA" id="ARBA00022777"/>
    </source>
</evidence>
<dbReference type="GO" id="GO:0004017">
    <property type="term" value="F:AMP kinase activity"/>
    <property type="evidence" value="ECO:0007669"/>
    <property type="project" value="UniProtKB-UniRule"/>
</dbReference>
<dbReference type="PANTHER" id="PTHR23359">
    <property type="entry name" value="NUCLEOTIDE KINASE"/>
    <property type="match status" value="1"/>
</dbReference>
<feature type="binding site" evidence="5">
    <location>
        <begin position="61"/>
        <end position="63"/>
    </location>
    <ligand>
        <name>AMP</name>
        <dbReference type="ChEBI" id="CHEBI:456215"/>
    </ligand>
</feature>
<comment type="pathway">
    <text evidence="5">Purine metabolism; AMP biosynthesis via salvage pathway; AMP from ADP: step 1/1.</text>
</comment>
<dbReference type="HAMAP" id="MF_00235">
    <property type="entry name" value="Adenylate_kinase_Adk"/>
    <property type="match status" value="1"/>
</dbReference>
<dbReference type="InterPro" id="IPR000850">
    <property type="entry name" value="Adenylat/UMP-CMP_kin"/>
</dbReference>
<keyword evidence="1 5" id="KW-0808">Transferase</keyword>
<dbReference type="UniPathway" id="UPA00588">
    <property type="reaction ID" value="UER00649"/>
</dbReference>
<accession>A0A2M6W045</accession>
<evidence type="ECO:0000256" key="6">
    <source>
        <dbReference type="RuleBase" id="RU003330"/>
    </source>
</evidence>
<comment type="function">
    <text evidence="5">Catalyzes the reversible transfer of the terminal phosphate group between ATP and AMP. Plays an important role in cellular energy homeostasis and in adenine nucleotide metabolism.</text>
</comment>
<dbReference type="Pfam" id="PF00406">
    <property type="entry name" value="ADK"/>
    <property type="match status" value="1"/>
</dbReference>
<comment type="domain">
    <text evidence="5">Consists of three domains, a large central CORE domain and two small peripheral domains, NMPbind and LID, which undergo movements during catalysis. The LID domain closes over the site of phosphoryl transfer upon ATP binding. Assembling and dissambling the active center during each catalytic cycle provides an effective means to prevent ATP hydrolysis.</text>
</comment>
<gene>
    <name evidence="5" type="primary">adk</name>
    <name evidence="8" type="ORF">COU33_04640</name>
</gene>
<evidence type="ECO:0000256" key="3">
    <source>
        <dbReference type="ARBA" id="ARBA00022741"/>
    </source>
</evidence>
<sequence length="220" mass="23785">MKKVIILMGIPGSGKGTQARLLVERHGYAHISTGDLLRALDADPTADPAAKAMLADMKAGKLVADTLIYTLAFHAIRTSIAAGKGVVLDGAIRTVEQAKAYQQFFEEEGLADDVMVIEIALTDEIGKNRMTKRKVCSACGHIIPYTPENEALTICEKCGGTLKVRTDDNPETILKRLAEQGNEKLQPIVAYYKEMGELVSVDGSRSIAAVDDDVEALLQR</sequence>
<keyword evidence="5 7" id="KW-0067">ATP-binding</keyword>
<dbReference type="EMBL" id="PFBZ01000199">
    <property type="protein sequence ID" value="PIT86156.1"/>
    <property type="molecule type" value="Genomic_DNA"/>
</dbReference>
<protein>
    <recommendedName>
        <fullName evidence="5 7">Adenylate kinase</fullName>
        <shortName evidence="5">AK</shortName>
        <ecNumber evidence="5 7">2.7.4.3</ecNumber>
    </recommendedName>
    <alternativeName>
        <fullName evidence="5">ATP-AMP transphosphorylase</fullName>
    </alternativeName>
    <alternativeName>
        <fullName evidence="5">ATP:AMP phosphotransferase</fullName>
    </alternativeName>
    <alternativeName>
        <fullName evidence="5">Adenylate monophosphate kinase</fullName>
    </alternativeName>
</protein>
<keyword evidence="4 5" id="KW-0418">Kinase</keyword>
<reference evidence="9" key="1">
    <citation type="submission" date="2017-09" db="EMBL/GenBank/DDBJ databases">
        <title>Depth-based differentiation of microbial function through sediment-hosted aquifers and enrichment of novel symbionts in the deep terrestrial subsurface.</title>
        <authorList>
            <person name="Probst A.J."/>
            <person name="Ladd B."/>
            <person name="Jarett J.K."/>
            <person name="Geller-Mcgrath D.E."/>
            <person name="Sieber C.M.K."/>
            <person name="Emerson J.B."/>
            <person name="Anantharaman K."/>
            <person name="Thomas B.C."/>
            <person name="Malmstrom R."/>
            <person name="Stieglmeier M."/>
            <person name="Klingl A."/>
            <person name="Woyke T."/>
            <person name="Ryan C.M."/>
            <person name="Banfield J.F."/>
        </authorList>
    </citation>
    <scope>NUCLEOTIDE SEQUENCE [LARGE SCALE GENOMIC DNA]</scope>
</reference>
<evidence type="ECO:0000256" key="7">
    <source>
        <dbReference type="RuleBase" id="RU003331"/>
    </source>
</evidence>
<feature type="binding site" evidence="5">
    <location>
        <begin position="12"/>
        <end position="17"/>
    </location>
    <ligand>
        <name>ATP</name>
        <dbReference type="ChEBI" id="CHEBI:30616"/>
    </ligand>
</feature>
<comment type="subunit">
    <text evidence="5 7">Monomer.</text>
</comment>
<dbReference type="GO" id="GO:0005524">
    <property type="term" value="F:ATP binding"/>
    <property type="evidence" value="ECO:0007669"/>
    <property type="project" value="UniProtKB-UniRule"/>
</dbReference>
<keyword evidence="2 5" id="KW-0545">Nucleotide biosynthesis</keyword>
<keyword evidence="5" id="KW-0963">Cytoplasm</keyword>
<feature type="binding site" evidence="5">
    <location>
        <position position="33"/>
    </location>
    <ligand>
        <name>AMP</name>
        <dbReference type="ChEBI" id="CHEBI:456215"/>
    </ligand>
</feature>
<comment type="caution">
    <text evidence="5">Lacks conserved residue(s) required for the propagation of feature annotation.</text>
</comment>
<feature type="binding site" evidence="5">
    <location>
        <position position="176"/>
    </location>
    <ligand>
        <name>AMP</name>
        <dbReference type="ChEBI" id="CHEBI:456215"/>
    </ligand>
</feature>
<dbReference type="Gene3D" id="3.40.50.300">
    <property type="entry name" value="P-loop containing nucleotide triphosphate hydrolases"/>
    <property type="match status" value="1"/>
</dbReference>
<feature type="binding site" evidence="5">
    <location>
        <position position="38"/>
    </location>
    <ligand>
        <name>AMP</name>
        <dbReference type="ChEBI" id="CHEBI:456215"/>
    </ligand>
</feature>
<comment type="caution">
    <text evidence="8">The sequence shown here is derived from an EMBL/GenBank/DDBJ whole genome shotgun (WGS) entry which is preliminary data.</text>
</comment>
<dbReference type="GO" id="GO:0044209">
    <property type="term" value="P:AMP salvage"/>
    <property type="evidence" value="ECO:0007669"/>
    <property type="project" value="UniProtKB-UniRule"/>
</dbReference>
<feature type="binding site" evidence="5">
    <location>
        <position position="133"/>
    </location>
    <ligand>
        <name>ATP</name>
        <dbReference type="ChEBI" id="CHEBI:30616"/>
    </ligand>
</feature>
<evidence type="ECO:0000256" key="2">
    <source>
        <dbReference type="ARBA" id="ARBA00022727"/>
    </source>
</evidence>
<dbReference type="CDD" id="cd01428">
    <property type="entry name" value="ADK"/>
    <property type="match status" value="1"/>
</dbReference>
<feature type="binding site" evidence="5">
    <location>
        <position position="97"/>
    </location>
    <ligand>
        <name>AMP</name>
        <dbReference type="ChEBI" id="CHEBI:456215"/>
    </ligand>
</feature>
<evidence type="ECO:0000313" key="8">
    <source>
        <dbReference type="EMBL" id="PIT86156.1"/>
    </source>
</evidence>
<dbReference type="SUPFAM" id="SSF52540">
    <property type="entry name" value="P-loop containing nucleoside triphosphate hydrolases"/>
    <property type="match status" value="1"/>
</dbReference>
<name>A0A2M6W045_9BACT</name>
<dbReference type="PRINTS" id="PR00094">
    <property type="entry name" value="ADENYLTKNASE"/>
</dbReference>
<evidence type="ECO:0000256" key="1">
    <source>
        <dbReference type="ARBA" id="ARBA00022679"/>
    </source>
</evidence>
<evidence type="ECO:0000313" key="9">
    <source>
        <dbReference type="Proteomes" id="UP000229362"/>
    </source>
</evidence>
<comment type="similarity">
    <text evidence="5 6">Belongs to the adenylate kinase family.</text>
</comment>
<feature type="binding site" evidence="5">
    <location>
        <position position="165"/>
    </location>
    <ligand>
        <name>AMP</name>
        <dbReference type="ChEBI" id="CHEBI:456215"/>
    </ligand>
</feature>
<comment type="subcellular location">
    <subcellularLocation>
        <location evidence="5 7">Cytoplasm</location>
    </subcellularLocation>
</comment>
<dbReference type="EC" id="2.7.4.3" evidence="5 7"/>
<organism evidence="8 9">
    <name type="scientific">Candidatus Magasanikbacteria bacterium CG10_big_fil_rev_8_21_14_0_10_43_6</name>
    <dbReference type="NCBI Taxonomy" id="1974650"/>
    <lineage>
        <taxon>Bacteria</taxon>
        <taxon>Candidatus Magasanikiibacteriota</taxon>
    </lineage>
</organism>
<feature type="binding site" evidence="5">
    <location>
        <position position="205"/>
    </location>
    <ligand>
        <name>ATP</name>
        <dbReference type="ChEBI" id="CHEBI:30616"/>
    </ligand>
</feature>
<proteinExistence type="inferred from homology"/>
<dbReference type="AlphaFoldDB" id="A0A2M6W045"/>
<keyword evidence="3 5" id="KW-0547">Nucleotide-binding</keyword>
<dbReference type="Proteomes" id="UP000229362">
    <property type="component" value="Unassembled WGS sequence"/>
</dbReference>
<evidence type="ECO:0000256" key="5">
    <source>
        <dbReference type="HAMAP-Rule" id="MF_00235"/>
    </source>
</evidence>